<dbReference type="Gene3D" id="1.25.40.470">
    <property type="match status" value="1"/>
</dbReference>
<gene>
    <name evidence="11" type="primary">LOC100212445</name>
</gene>
<dbReference type="RefSeq" id="XP_065670003.1">
    <property type="nucleotide sequence ID" value="XM_065813931.1"/>
</dbReference>
<evidence type="ECO:0000256" key="6">
    <source>
        <dbReference type="ARBA" id="ARBA00023273"/>
    </source>
</evidence>
<organism evidence="10 11">
    <name type="scientific">Hydra vulgaris</name>
    <name type="common">Hydra</name>
    <name type="synonym">Hydra attenuata</name>
    <dbReference type="NCBI Taxonomy" id="6087"/>
    <lineage>
        <taxon>Eukaryota</taxon>
        <taxon>Metazoa</taxon>
        <taxon>Cnidaria</taxon>
        <taxon>Hydrozoa</taxon>
        <taxon>Hydroidolina</taxon>
        <taxon>Anthoathecata</taxon>
        <taxon>Aplanulata</taxon>
        <taxon>Hydridae</taxon>
        <taxon>Hydra</taxon>
    </lineage>
</organism>
<dbReference type="SMART" id="SM00320">
    <property type="entry name" value="WD40"/>
    <property type="match status" value="4"/>
</dbReference>
<dbReference type="PANTHER" id="PTHR14920">
    <property type="entry name" value="OSMOTIC AVOIDANCE ABNORMAL PROTEIN 1/WD REPEAT MEMBRANE PROTEIN"/>
    <property type="match status" value="1"/>
</dbReference>
<dbReference type="InterPro" id="IPR001680">
    <property type="entry name" value="WD40_rpt"/>
</dbReference>
<accession>A0ABM4D6S9</accession>
<dbReference type="Proteomes" id="UP001652625">
    <property type="component" value="Chromosome 12"/>
</dbReference>
<dbReference type="InterPro" id="IPR015943">
    <property type="entry name" value="WD40/YVTN_repeat-like_dom_sf"/>
</dbReference>
<evidence type="ECO:0000313" key="10">
    <source>
        <dbReference type="Proteomes" id="UP001652625"/>
    </source>
</evidence>
<dbReference type="SUPFAM" id="SSF69322">
    <property type="entry name" value="Tricorn protease domain 2"/>
    <property type="match status" value="1"/>
</dbReference>
<proteinExistence type="predicted"/>
<feature type="domain" description="WDR19 first beta-propeller" evidence="8">
    <location>
        <begin position="17"/>
        <end position="340"/>
    </location>
</feature>
<dbReference type="SUPFAM" id="SSF50998">
    <property type="entry name" value="Quinoprotein alcohol dehydrogenase-like"/>
    <property type="match status" value="1"/>
</dbReference>
<evidence type="ECO:0000259" key="7">
    <source>
        <dbReference type="Pfam" id="PF15911"/>
    </source>
</evidence>
<dbReference type="Pfam" id="PF15911">
    <property type="entry name" value="Beta-prop_WDR19_2nd"/>
    <property type="match status" value="1"/>
</dbReference>
<dbReference type="PANTHER" id="PTHR14920:SF0">
    <property type="entry name" value="WD REPEAT DOMAIN 19"/>
    <property type="match status" value="1"/>
</dbReference>
<dbReference type="InterPro" id="IPR056168">
    <property type="entry name" value="TPR_IF140/IFT172/WDR19"/>
</dbReference>
<protein>
    <submittedName>
        <fullName evidence="11">WD repeat-containing protein 19 isoform X2</fullName>
    </submittedName>
</protein>
<sequence length="1340" mass="151346">MKRVFTIPTRVHGGKKVIMSWQTQQGNFLAITGSTKLVTIYDRHGELKDEFVLPGVCTGLCWDKNGDILAVGNEKNGVLFLWNATTMKSTQLDTGFKDSVSYLIWSKVSQILAVGTSMGNLLLYNHQNSRKIPIIGKHVKKIIFGCWNAENMLALGSEDKVITISNSDGDTLKQTATRLNAEIPQFSFMKTNERSSGETTLSLTIGHRSLLLLNLADLDNPIELAFQPRYGNIVKYRWFGDGYIMLGFSTGYLVVVSTHPKEIGQELFQTQDHKEELNDIAISLSLKKAASCGDNVVKIHELNDLKEIFAIITVEDAGGSLDKVEWTEDGQLLAVSTQKGAIHVYLTMLPILADTYSTRIAYLTSLREITVVDEINKESFSITTDVEPNFLAIGPCHLASGMNNRVWFYSINEEGCVLLNVKEYLGTVTKICLNSDYVAVGFDGKVQLQVINGKAAENSAEKEGRLFPDDGDKSKITCFILTNDFFIYGNESGHLKHFYIEDWMNVNEYSHVVGIQKLYPDSSGTKLVFIDDKNDGFVYCPVVDSAHNIQQFPPGIKSVLWDNYYVDKGIFCGYDQEKIYLFGYSKDSVSGFECQLALTTKLLYGYTPVMLHNGKLTSQTNSGKLQYIELIQECPLPVSTSNSEMKSILKNLLVLRRFEDAWSVCEQLNEEESWKLLAEVAAKQLDIKLAIRVNRKLKNVAMVLSLEKIKDLEDKNLLGGYVAMILKDFNLAQELFLASSSPVVALEMRRSLLHWDQALELAKGLAIDQIPFISKEYAQQLEFIGDYSNALINYERGISNEIENKDHNELCQGGIARMAIRLGDIRRGVSIAIKSSNKVLKKECASLLENMKQFSDSAALFEKAECWERAAGVYIKMKQWNKVGELLKNINSPKLLLQYAKAKELDGKYKDAAAAYKKAKDYENVIRINLEHLQNPEEAVLIVRETQSVEGAKMVAKFFQKLGDFASAIQFLVMSRCNDEAFTLAQEHDKMEQYAEIIGDAATAEDYNNMAVYFENQRESLLAGKFFSKANLYQKALNHLLRCPVTESGESVILAIETIKNAKDEKLTLKLIDFLIGEVDGIPKDSRYLFQLYMALERYPEAAKTAVIIAQSDQEIGNYRNAHDVLFSMFKELRDRKIKIPSEMNQNLMLLHSYILCKIHIKRGDHMKGARMLIRVANNISKFPQHVVPILTSTVIECHRAGLKNHSFSFASMLMRAEYRSNIDLKYKKKIEMIVRKPDKTEEDEPLDPCPFCSYQLPQTRLDCPECKQNIPYCIITGRHMVKEDWCVCPNCSFPALCTEFKSLLSGDDTKCPMCAEHVMINSLKADPTLHLKDNYDPTW</sequence>
<dbReference type="GeneID" id="100212445"/>
<keyword evidence="2" id="KW-0853">WD repeat</keyword>
<dbReference type="Pfam" id="PF23389">
    <property type="entry name" value="Beta-prop_WDR19_1st"/>
    <property type="match status" value="1"/>
</dbReference>
<dbReference type="Pfam" id="PF24762">
    <property type="entry name" value="TPR_IF140-IFT172"/>
    <property type="match status" value="1"/>
</dbReference>
<dbReference type="Pfam" id="PF23146">
    <property type="entry name" value="Zf_IFT144_1st"/>
    <property type="match status" value="1"/>
</dbReference>
<evidence type="ECO:0000256" key="1">
    <source>
        <dbReference type="ARBA" id="ARBA00004138"/>
    </source>
</evidence>
<evidence type="ECO:0000259" key="8">
    <source>
        <dbReference type="Pfam" id="PF23389"/>
    </source>
</evidence>
<evidence type="ECO:0000256" key="4">
    <source>
        <dbReference type="ARBA" id="ARBA00022803"/>
    </source>
</evidence>
<dbReference type="Gene3D" id="2.130.10.10">
    <property type="entry name" value="YVTN repeat-like/Quinoprotein amine dehydrogenase"/>
    <property type="match status" value="1"/>
</dbReference>
<evidence type="ECO:0000313" key="11">
    <source>
        <dbReference type="RefSeq" id="XP_065670003.1"/>
    </source>
</evidence>
<dbReference type="InterPro" id="IPR011047">
    <property type="entry name" value="Quinoprotein_ADH-like_sf"/>
</dbReference>
<keyword evidence="6" id="KW-0966">Cell projection</keyword>
<reference evidence="11" key="1">
    <citation type="submission" date="2025-08" db="UniProtKB">
        <authorList>
            <consortium name="RefSeq"/>
        </authorList>
    </citation>
    <scope>IDENTIFICATION</scope>
</reference>
<feature type="domain" description="IF140/IFT172/WDR19 TPR" evidence="9">
    <location>
        <begin position="658"/>
        <end position="932"/>
    </location>
</feature>
<keyword evidence="4" id="KW-0802">TPR repeat</keyword>
<dbReference type="InterPro" id="IPR057855">
    <property type="entry name" value="Beta-prop_WDR19_1st"/>
</dbReference>
<keyword evidence="5" id="KW-0969">Cilium</keyword>
<evidence type="ECO:0000256" key="2">
    <source>
        <dbReference type="ARBA" id="ARBA00022574"/>
    </source>
</evidence>
<keyword evidence="3" id="KW-0677">Repeat</keyword>
<name>A0ABM4D6S9_HYDVU</name>
<feature type="domain" description="WDR19 WD40 repeat" evidence="7">
    <location>
        <begin position="360"/>
        <end position="630"/>
    </location>
</feature>
<evidence type="ECO:0000259" key="9">
    <source>
        <dbReference type="Pfam" id="PF24762"/>
    </source>
</evidence>
<evidence type="ECO:0000256" key="5">
    <source>
        <dbReference type="ARBA" id="ARBA00023069"/>
    </source>
</evidence>
<dbReference type="InterPro" id="IPR039468">
    <property type="entry name" value="WDR19_WD40_rpt"/>
</dbReference>
<dbReference type="InterPro" id="IPR040379">
    <property type="entry name" value="WDR19/dyf-2"/>
</dbReference>
<evidence type="ECO:0000256" key="3">
    <source>
        <dbReference type="ARBA" id="ARBA00022737"/>
    </source>
</evidence>
<keyword evidence="10" id="KW-1185">Reference proteome</keyword>
<comment type="subcellular location">
    <subcellularLocation>
        <location evidence="1">Cell projection</location>
        <location evidence="1">Cilium</location>
    </subcellularLocation>
</comment>